<organism evidence="7 8">
    <name type="scientific">Clunio marinus</name>
    <dbReference type="NCBI Taxonomy" id="568069"/>
    <lineage>
        <taxon>Eukaryota</taxon>
        <taxon>Metazoa</taxon>
        <taxon>Ecdysozoa</taxon>
        <taxon>Arthropoda</taxon>
        <taxon>Hexapoda</taxon>
        <taxon>Insecta</taxon>
        <taxon>Pterygota</taxon>
        <taxon>Neoptera</taxon>
        <taxon>Endopterygota</taxon>
        <taxon>Diptera</taxon>
        <taxon>Nematocera</taxon>
        <taxon>Chironomoidea</taxon>
        <taxon>Chironomidae</taxon>
        <taxon>Clunio</taxon>
    </lineage>
</organism>
<dbReference type="GO" id="GO:0001228">
    <property type="term" value="F:DNA-binding transcription activator activity, RNA polymerase II-specific"/>
    <property type="evidence" value="ECO:0007669"/>
    <property type="project" value="InterPro"/>
</dbReference>
<evidence type="ECO:0000313" key="7">
    <source>
        <dbReference type="EMBL" id="CRK91316.1"/>
    </source>
</evidence>
<evidence type="ECO:0000259" key="6">
    <source>
        <dbReference type="PROSITE" id="PS50807"/>
    </source>
</evidence>
<keyword evidence="8" id="KW-1185">Reference proteome</keyword>
<dbReference type="InterPro" id="IPR043020">
    <property type="entry name" value="GCM_large"/>
</dbReference>
<accession>A0A1J1HVD3</accession>
<proteinExistence type="predicted"/>
<dbReference type="SUPFAM" id="SSF90073">
    <property type="entry name" value="GCM domain"/>
    <property type="match status" value="1"/>
</dbReference>
<dbReference type="PANTHER" id="PTHR12414">
    <property type="entry name" value="GLIAL CELLS MISSING RELATED/GLIDE"/>
    <property type="match status" value="1"/>
</dbReference>
<name>A0A1J1HVD3_9DIPT</name>
<evidence type="ECO:0000256" key="1">
    <source>
        <dbReference type="ARBA" id="ARBA00022473"/>
    </source>
</evidence>
<dbReference type="InterPro" id="IPR036115">
    <property type="entry name" value="GCM_dom_sf"/>
</dbReference>
<keyword evidence="3" id="KW-0238">DNA-binding</keyword>
<dbReference type="GO" id="GO:0005634">
    <property type="term" value="C:nucleus"/>
    <property type="evidence" value="ECO:0007669"/>
    <property type="project" value="TreeGrafter"/>
</dbReference>
<evidence type="ECO:0000256" key="5">
    <source>
        <dbReference type="ARBA" id="ARBA00023242"/>
    </source>
</evidence>
<evidence type="ECO:0000256" key="4">
    <source>
        <dbReference type="ARBA" id="ARBA00023163"/>
    </source>
</evidence>
<dbReference type="InterPro" id="IPR003902">
    <property type="entry name" value="Tscrpt_reg_GCM"/>
</dbReference>
<feature type="domain" description="GCM" evidence="6">
    <location>
        <begin position="3"/>
        <end position="70"/>
    </location>
</feature>
<sequence>MLRDWDINDCIVPVVSESELNDYQEWADGHCRFIYNPNSEDAKKHASGWAMRNTNNHNVKILKKSCLGVLTLQGSNVNFVENQQNYQQNDPTANQQQYVIEYHRSNYQEQYSPNQSISPNFCSNEFINPEEIFQLDQPIKQYSNHLDQTYSKSPSTVLDLDRNYLVKNEISAFNFPDGYERDETMSLTSASSASLFDDGYHYVDNNYSQSNYVSQEYNNNDYYGKSFYVDEAVTYETQAIDSSAVGQMNYMKCEFANNHPIIQQQQNYMIDFRNEPTNYGNYDENTSASAYQIQFTFGKAFQLFHNSQCEVVRLDHQKPNQQKESFIISGHCYET</sequence>
<dbReference type="STRING" id="568069.A0A1J1HVD3"/>
<keyword evidence="1" id="KW-0217">Developmental protein</keyword>
<dbReference type="Proteomes" id="UP000183832">
    <property type="component" value="Unassembled WGS sequence"/>
</dbReference>
<dbReference type="InterPro" id="IPR039791">
    <property type="entry name" value="GCM"/>
</dbReference>
<dbReference type="GO" id="GO:0000978">
    <property type="term" value="F:RNA polymerase II cis-regulatory region sequence-specific DNA binding"/>
    <property type="evidence" value="ECO:0007669"/>
    <property type="project" value="TreeGrafter"/>
</dbReference>
<dbReference type="EMBL" id="CVRI01000020">
    <property type="protein sequence ID" value="CRK91316.1"/>
    <property type="molecule type" value="Genomic_DNA"/>
</dbReference>
<evidence type="ECO:0000256" key="3">
    <source>
        <dbReference type="ARBA" id="ARBA00023125"/>
    </source>
</evidence>
<evidence type="ECO:0000256" key="2">
    <source>
        <dbReference type="ARBA" id="ARBA00023015"/>
    </source>
</evidence>
<dbReference type="PROSITE" id="PS50807">
    <property type="entry name" value="GCM"/>
    <property type="match status" value="1"/>
</dbReference>
<dbReference type="PANTHER" id="PTHR12414:SF8">
    <property type="entry name" value="TRANSCRIPTION FACTOR GLIAL CELLS MISSING-RELATED"/>
    <property type="match status" value="1"/>
</dbReference>
<protein>
    <submittedName>
        <fullName evidence="7">CLUMA_CG004990, isoform A</fullName>
    </submittedName>
</protein>
<keyword evidence="2" id="KW-0805">Transcription regulation</keyword>
<keyword evidence="4" id="KW-0804">Transcription</keyword>
<evidence type="ECO:0000313" key="8">
    <source>
        <dbReference type="Proteomes" id="UP000183832"/>
    </source>
</evidence>
<dbReference type="Gene3D" id="2.20.25.670">
    <property type="entry name" value="GCM domain, large subdomain"/>
    <property type="match status" value="1"/>
</dbReference>
<reference evidence="7 8" key="1">
    <citation type="submission" date="2015-04" db="EMBL/GenBank/DDBJ databases">
        <authorList>
            <person name="Syromyatnikov M.Y."/>
            <person name="Popov V.N."/>
        </authorList>
    </citation>
    <scope>NUCLEOTIDE SEQUENCE [LARGE SCALE GENOMIC DNA]</scope>
</reference>
<dbReference type="OrthoDB" id="6241117at2759"/>
<dbReference type="Pfam" id="PF03615">
    <property type="entry name" value="GCM"/>
    <property type="match status" value="1"/>
</dbReference>
<dbReference type="GO" id="GO:0042063">
    <property type="term" value="P:gliogenesis"/>
    <property type="evidence" value="ECO:0007669"/>
    <property type="project" value="TreeGrafter"/>
</dbReference>
<gene>
    <name evidence="7" type="ORF">CLUMA_CG004990</name>
</gene>
<keyword evidence="5" id="KW-0539">Nucleus</keyword>
<dbReference type="AlphaFoldDB" id="A0A1J1HVD3"/>